<evidence type="ECO:0000256" key="1">
    <source>
        <dbReference type="ARBA" id="ARBA00023125"/>
    </source>
</evidence>
<dbReference type="InterPro" id="IPR010982">
    <property type="entry name" value="Lambda_DNA-bd_dom_sf"/>
</dbReference>
<dbReference type="InterPro" id="IPR001387">
    <property type="entry name" value="Cro/C1-type_HTH"/>
</dbReference>
<protein>
    <submittedName>
        <fullName evidence="3">Helix-turn-helix transcriptional regulator</fullName>
    </submittedName>
</protein>
<dbReference type="PANTHER" id="PTHR46558:SF4">
    <property type="entry name" value="DNA-BIDING PHAGE PROTEIN"/>
    <property type="match status" value="1"/>
</dbReference>
<name>A0ABD5IXZ3_9BACL</name>
<sequence>MYYPGIRIKELRVKQGLSQENLAEKLGMNRVNISHYERGVITKIPSDVLVKLADILQTNTDYLLGVSDNPEKSAGHQDFTEKDEKDIAKRMEKIKQDLAADGGLSFYGEPLSEEAKESLLEAMEYAVRQAQRINKKYTPKKYREE</sequence>
<accession>A0ABD5IXZ3</accession>
<evidence type="ECO:0000313" key="4">
    <source>
        <dbReference type="Proteomes" id="UP001339962"/>
    </source>
</evidence>
<organism evidence="3 4">
    <name type="scientific">Anoxybacteroides rupiense</name>
    <dbReference type="NCBI Taxonomy" id="311460"/>
    <lineage>
        <taxon>Bacteria</taxon>
        <taxon>Bacillati</taxon>
        <taxon>Bacillota</taxon>
        <taxon>Bacilli</taxon>
        <taxon>Bacillales</taxon>
        <taxon>Anoxybacillaceae</taxon>
        <taxon>Anoxybacteroides</taxon>
    </lineage>
</organism>
<evidence type="ECO:0000313" key="3">
    <source>
        <dbReference type="EMBL" id="MED5052659.1"/>
    </source>
</evidence>
<dbReference type="Proteomes" id="UP001339962">
    <property type="component" value="Unassembled WGS sequence"/>
</dbReference>
<dbReference type="Pfam" id="PF01381">
    <property type="entry name" value="HTH_3"/>
    <property type="match status" value="1"/>
</dbReference>
<dbReference type="RefSeq" id="WP_328218888.1">
    <property type="nucleotide sequence ID" value="NZ_JARTLI010000029.1"/>
</dbReference>
<dbReference type="AlphaFoldDB" id="A0ABD5IXZ3"/>
<comment type="caution">
    <text evidence="3">The sequence shown here is derived from an EMBL/GenBank/DDBJ whole genome shotgun (WGS) entry which is preliminary data.</text>
</comment>
<dbReference type="SUPFAM" id="SSF47413">
    <property type="entry name" value="lambda repressor-like DNA-binding domains"/>
    <property type="match status" value="1"/>
</dbReference>
<keyword evidence="1" id="KW-0238">DNA-binding</keyword>
<dbReference type="CDD" id="cd00093">
    <property type="entry name" value="HTH_XRE"/>
    <property type="match status" value="1"/>
</dbReference>
<evidence type="ECO:0000259" key="2">
    <source>
        <dbReference type="PROSITE" id="PS50943"/>
    </source>
</evidence>
<gene>
    <name evidence="3" type="ORF">P9850_12625</name>
</gene>
<dbReference type="PANTHER" id="PTHR46558">
    <property type="entry name" value="TRACRIPTIONAL REGULATORY PROTEIN-RELATED-RELATED"/>
    <property type="match status" value="1"/>
</dbReference>
<dbReference type="EMBL" id="JARTLI010000029">
    <property type="protein sequence ID" value="MED5052659.1"/>
    <property type="molecule type" value="Genomic_DNA"/>
</dbReference>
<dbReference type="GO" id="GO:0003677">
    <property type="term" value="F:DNA binding"/>
    <property type="evidence" value="ECO:0007669"/>
    <property type="project" value="UniProtKB-KW"/>
</dbReference>
<dbReference type="PROSITE" id="PS50943">
    <property type="entry name" value="HTH_CROC1"/>
    <property type="match status" value="1"/>
</dbReference>
<dbReference type="SMART" id="SM00530">
    <property type="entry name" value="HTH_XRE"/>
    <property type="match status" value="1"/>
</dbReference>
<feature type="domain" description="HTH cro/C1-type" evidence="2">
    <location>
        <begin position="8"/>
        <end position="63"/>
    </location>
</feature>
<reference evidence="3 4" key="1">
    <citation type="submission" date="2023-03" db="EMBL/GenBank/DDBJ databases">
        <title>Bacillus Genome Sequencing.</title>
        <authorList>
            <person name="Dunlap C."/>
        </authorList>
    </citation>
    <scope>NUCLEOTIDE SEQUENCE [LARGE SCALE GENOMIC DNA]</scope>
    <source>
        <strain evidence="3 4">NRS-38</strain>
    </source>
</reference>
<dbReference type="Gene3D" id="1.10.260.40">
    <property type="entry name" value="lambda repressor-like DNA-binding domains"/>
    <property type="match status" value="1"/>
</dbReference>
<proteinExistence type="predicted"/>